<dbReference type="Gene3D" id="3.30.1360.20">
    <property type="entry name" value="Transcriptional coactivator/pterin dehydratase"/>
    <property type="match status" value="1"/>
</dbReference>
<dbReference type="InterPro" id="IPR036428">
    <property type="entry name" value="PCD_sf"/>
</dbReference>
<keyword evidence="4" id="KW-0456">Lyase</keyword>
<dbReference type="GO" id="GO:0008124">
    <property type="term" value="F:4-alpha-hydroxytetrahydrobiopterin dehydratase activity"/>
    <property type="evidence" value="ECO:0007669"/>
    <property type="project" value="UniProtKB-EC"/>
</dbReference>
<protein>
    <recommendedName>
        <fullName evidence="3">4a-hydroxytetrahydrobiopterin dehydratase</fullName>
        <ecNumber evidence="3">4.2.1.96</ecNumber>
    </recommendedName>
</protein>
<name>A0A9X0WH57_9GAMM</name>
<dbReference type="Proteomes" id="UP001138802">
    <property type="component" value="Unassembled WGS sequence"/>
</dbReference>
<dbReference type="GO" id="GO:0006729">
    <property type="term" value="P:tetrahydrobiopterin biosynthetic process"/>
    <property type="evidence" value="ECO:0007669"/>
    <property type="project" value="InterPro"/>
</dbReference>
<dbReference type="SUPFAM" id="SSF55248">
    <property type="entry name" value="PCD-like"/>
    <property type="match status" value="1"/>
</dbReference>
<proteinExistence type="inferred from homology"/>
<dbReference type="InterPro" id="IPR001533">
    <property type="entry name" value="Pterin_deHydtase"/>
</dbReference>
<comment type="catalytic activity">
    <reaction evidence="1">
        <text>(4aS,6R)-4a-hydroxy-L-erythro-5,6,7,8-tetrahydrobiopterin = (6R)-L-erythro-6,7-dihydrobiopterin + H2O</text>
        <dbReference type="Rhea" id="RHEA:11920"/>
        <dbReference type="ChEBI" id="CHEBI:15377"/>
        <dbReference type="ChEBI" id="CHEBI:15642"/>
        <dbReference type="ChEBI" id="CHEBI:43120"/>
        <dbReference type="EC" id="4.2.1.96"/>
    </reaction>
</comment>
<dbReference type="RefSeq" id="WP_200387422.1">
    <property type="nucleotide sequence ID" value="NZ_NRSD01000006.1"/>
</dbReference>
<keyword evidence="6" id="KW-1185">Reference proteome</keyword>
<sequence>MKQEWSERQRPPRLERRLEFPDYEATRAFLERAAELSEQSGVYPDLSFGRTYVNVTLHAPDGATEVDDTLHRFARDLDVLVAPADDVSAAPASRDGSASA</sequence>
<comment type="similarity">
    <text evidence="2">Belongs to the pterin-4-alpha-carbinolamine dehydratase family.</text>
</comment>
<accession>A0A9X0WH57</accession>
<reference evidence="5 6" key="1">
    <citation type="journal article" date="2020" name="Microorganisms">
        <title>Osmotic Adaptation and Compatible Solute Biosynthesis of Phototrophic Bacteria as Revealed from Genome Analyses.</title>
        <authorList>
            <person name="Imhoff J.F."/>
            <person name="Rahn T."/>
            <person name="Kunzel S."/>
            <person name="Keller A."/>
            <person name="Neulinger S.C."/>
        </authorList>
    </citation>
    <scope>NUCLEOTIDE SEQUENCE [LARGE SCALE GENOMIC DNA]</scope>
    <source>
        <strain evidence="5 6">DSM 21303</strain>
    </source>
</reference>
<organism evidence="5 6">
    <name type="scientific">Thiocapsa imhoffii</name>
    <dbReference type="NCBI Taxonomy" id="382777"/>
    <lineage>
        <taxon>Bacteria</taxon>
        <taxon>Pseudomonadati</taxon>
        <taxon>Pseudomonadota</taxon>
        <taxon>Gammaproteobacteria</taxon>
        <taxon>Chromatiales</taxon>
        <taxon>Chromatiaceae</taxon>
        <taxon>Thiocapsa</taxon>
    </lineage>
</organism>
<gene>
    <name evidence="5" type="ORF">CKO25_08160</name>
</gene>
<dbReference type="Pfam" id="PF01329">
    <property type="entry name" value="Pterin_4a"/>
    <property type="match status" value="1"/>
</dbReference>
<dbReference type="EC" id="4.2.1.96" evidence="3"/>
<evidence type="ECO:0000256" key="2">
    <source>
        <dbReference type="ARBA" id="ARBA00006472"/>
    </source>
</evidence>
<dbReference type="EMBL" id="NRSD01000006">
    <property type="protein sequence ID" value="MBK1644622.1"/>
    <property type="molecule type" value="Genomic_DNA"/>
</dbReference>
<evidence type="ECO:0000256" key="4">
    <source>
        <dbReference type="ARBA" id="ARBA00023239"/>
    </source>
</evidence>
<dbReference type="AlphaFoldDB" id="A0A9X0WH57"/>
<evidence type="ECO:0000313" key="6">
    <source>
        <dbReference type="Proteomes" id="UP001138802"/>
    </source>
</evidence>
<comment type="caution">
    <text evidence="5">The sequence shown here is derived from an EMBL/GenBank/DDBJ whole genome shotgun (WGS) entry which is preliminary data.</text>
</comment>
<evidence type="ECO:0000256" key="1">
    <source>
        <dbReference type="ARBA" id="ARBA00001554"/>
    </source>
</evidence>
<evidence type="ECO:0000313" key="5">
    <source>
        <dbReference type="EMBL" id="MBK1644622.1"/>
    </source>
</evidence>
<evidence type="ECO:0000256" key="3">
    <source>
        <dbReference type="ARBA" id="ARBA00013252"/>
    </source>
</evidence>